<name>A0ABR8JPJ6_9BACT</name>
<dbReference type="EMBL" id="JACWZZ010000007">
    <property type="protein sequence ID" value="MBD2717317.1"/>
    <property type="molecule type" value="Genomic_DNA"/>
</dbReference>
<reference evidence="1 2" key="1">
    <citation type="submission" date="2020-09" db="EMBL/GenBank/DDBJ databases">
        <authorList>
            <person name="Kim M.K."/>
        </authorList>
    </citation>
    <scope>NUCLEOTIDE SEQUENCE [LARGE SCALE GENOMIC DNA]</scope>
    <source>
        <strain evidence="1 2">BT646</strain>
    </source>
</reference>
<evidence type="ECO:0000313" key="1">
    <source>
        <dbReference type="EMBL" id="MBD2717317.1"/>
    </source>
</evidence>
<sequence length="138" mass="16333">MILLLATDAQALQVQQIEHVLYLHGKRKSAEVRCRLPVTPRLHEHVEVDLVWAESGESSFYVISITHELQQDRLLVHVALVPGYYDLYVDMLRRRAYLEEEITLQEEQQWSRFELEERLQELYGTSMQRHRAVLAKPH</sequence>
<protein>
    <submittedName>
        <fullName evidence="1">Uncharacterized protein</fullName>
    </submittedName>
</protein>
<dbReference type="RefSeq" id="WP_190786218.1">
    <property type="nucleotide sequence ID" value="NZ_JACWZZ010000007.1"/>
</dbReference>
<evidence type="ECO:0000313" key="2">
    <source>
        <dbReference type="Proteomes" id="UP000642468"/>
    </source>
</evidence>
<gene>
    <name evidence="1" type="ORF">IC231_19905</name>
</gene>
<keyword evidence="2" id="KW-1185">Reference proteome</keyword>
<accession>A0ABR8JPJ6</accession>
<proteinExistence type="predicted"/>
<dbReference type="Proteomes" id="UP000642468">
    <property type="component" value="Unassembled WGS sequence"/>
</dbReference>
<organism evidence="1 2">
    <name type="scientific">Hymenobacter duratus</name>
    <dbReference type="NCBI Taxonomy" id="2771356"/>
    <lineage>
        <taxon>Bacteria</taxon>
        <taxon>Pseudomonadati</taxon>
        <taxon>Bacteroidota</taxon>
        <taxon>Cytophagia</taxon>
        <taxon>Cytophagales</taxon>
        <taxon>Hymenobacteraceae</taxon>
        <taxon>Hymenobacter</taxon>
    </lineage>
</organism>
<comment type="caution">
    <text evidence="1">The sequence shown here is derived from an EMBL/GenBank/DDBJ whole genome shotgun (WGS) entry which is preliminary data.</text>
</comment>